<dbReference type="Proteomes" id="UP000318626">
    <property type="component" value="Chromosome"/>
</dbReference>
<dbReference type="InterPro" id="IPR003385">
    <property type="entry name" value="Glyco_hydro_77"/>
</dbReference>
<dbReference type="Pfam" id="PF02446">
    <property type="entry name" value="Glyco_hydro_77"/>
    <property type="match status" value="1"/>
</dbReference>
<evidence type="ECO:0000313" key="11">
    <source>
        <dbReference type="EMBL" id="QDU74569.1"/>
    </source>
</evidence>
<dbReference type="AlphaFoldDB" id="A0A518C5S0"/>
<dbReference type="GO" id="GO:0004134">
    <property type="term" value="F:4-alpha-glucanotransferase activity"/>
    <property type="evidence" value="ECO:0007669"/>
    <property type="project" value="UniProtKB-EC"/>
</dbReference>
<gene>
    <name evidence="11" type="primary">malQ_1</name>
    <name evidence="11" type="ORF">Pan97_15790</name>
</gene>
<organism evidence="11 12">
    <name type="scientific">Bremerella volcania</name>
    <dbReference type="NCBI Taxonomy" id="2527984"/>
    <lineage>
        <taxon>Bacteria</taxon>
        <taxon>Pseudomonadati</taxon>
        <taxon>Planctomycetota</taxon>
        <taxon>Planctomycetia</taxon>
        <taxon>Pirellulales</taxon>
        <taxon>Pirellulaceae</taxon>
        <taxon>Bremerella</taxon>
    </lineage>
</organism>
<dbReference type="SUPFAM" id="SSF51445">
    <property type="entry name" value="(Trans)glycosidases"/>
    <property type="match status" value="1"/>
</dbReference>
<proteinExistence type="inferred from homology"/>
<protein>
    <recommendedName>
        <fullName evidence="4 10">4-alpha-glucanotransferase</fullName>
        <ecNumber evidence="3 10">2.4.1.25</ecNumber>
    </recommendedName>
    <alternativeName>
        <fullName evidence="8 10">Amylomaltase</fullName>
    </alternativeName>
    <alternativeName>
        <fullName evidence="9 10">Disproportionating enzyme</fullName>
    </alternativeName>
</protein>
<dbReference type="NCBIfam" id="TIGR00217">
    <property type="entry name" value="malQ"/>
    <property type="match status" value="1"/>
</dbReference>
<dbReference type="EC" id="2.4.1.25" evidence="3 10"/>
<evidence type="ECO:0000256" key="4">
    <source>
        <dbReference type="ARBA" id="ARBA00020295"/>
    </source>
</evidence>
<evidence type="ECO:0000256" key="9">
    <source>
        <dbReference type="ARBA" id="ARBA00031501"/>
    </source>
</evidence>
<keyword evidence="6 10" id="KW-0808">Transferase</keyword>
<evidence type="ECO:0000256" key="2">
    <source>
        <dbReference type="ARBA" id="ARBA00005684"/>
    </source>
</evidence>
<keyword evidence="7 10" id="KW-0119">Carbohydrate metabolism</keyword>
<dbReference type="EMBL" id="CP036289">
    <property type="protein sequence ID" value="QDU74569.1"/>
    <property type="molecule type" value="Genomic_DNA"/>
</dbReference>
<evidence type="ECO:0000256" key="8">
    <source>
        <dbReference type="ARBA" id="ARBA00031423"/>
    </source>
</evidence>
<name>A0A518C5S0_9BACT</name>
<dbReference type="InterPro" id="IPR017853">
    <property type="entry name" value="GH"/>
</dbReference>
<evidence type="ECO:0000256" key="6">
    <source>
        <dbReference type="ARBA" id="ARBA00022679"/>
    </source>
</evidence>
<evidence type="ECO:0000256" key="10">
    <source>
        <dbReference type="RuleBase" id="RU361207"/>
    </source>
</evidence>
<evidence type="ECO:0000256" key="5">
    <source>
        <dbReference type="ARBA" id="ARBA00022676"/>
    </source>
</evidence>
<evidence type="ECO:0000256" key="3">
    <source>
        <dbReference type="ARBA" id="ARBA00012560"/>
    </source>
</evidence>
<comment type="similarity">
    <text evidence="2 10">Belongs to the disproportionating enzyme family.</text>
</comment>
<dbReference type="PANTHER" id="PTHR32438:SF5">
    <property type="entry name" value="4-ALPHA-GLUCANOTRANSFERASE DPE1, CHLOROPLASTIC_AMYLOPLASTIC"/>
    <property type="match status" value="1"/>
</dbReference>
<dbReference type="KEGG" id="bvo:Pan97_15790"/>
<reference evidence="12" key="1">
    <citation type="submission" date="2019-02" db="EMBL/GenBank/DDBJ databases">
        <title>Deep-cultivation of Planctomycetes and their phenomic and genomic characterization uncovers novel biology.</title>
        <authorList>
            <person name="Wiegand S."/>
            <person name="Jogler M."/>
            <person name="Boedeker C."/>
            <person name="Pinto D."/>
            <person name="Vollmers J."/>
            <person name="Rivas-Marin E."/>
            <person name="Kohn T."/>
            <person name="Peeters S.H."/>
            <person name="Heuer A."/>
            <person name="Rast P."/>
            <person name="Oberbeckmann S."/>
            <person name="Bunk B."/>
            <person name="Jeske O."/>
            <person name="Meyerdierks A."/>
            <person name="Storesund J.E."/>
            <person name="Kallscheuer N."/>
            <person name="Luecker S."/>
            <person name="Lage O.M."/>
            <person name="Pohl T."/>
            <person name="Merkel B.J."/>
            <person name="Hornburger P."/>
            <person name="Mueller R.-W."/>
            <person name="Bruemmer F."/>
            <person name="Labrenz M."/>
            <person name="Spormann A.M."/>
            <person name="Op den Camp H."/>
            <person name="Overmann J."/>
            <person name="Amann R."/>
            <person name="Jetten M.S.M."/>
            <person name="Mascher T."/>
            <person name="Medema M.H."/>
            <person name="Devos D.P."/>
            <person name="Kaster A.-K."/>
            <person name="Ovreas L."/>
            <person name="Rohde M."/>
            <person name="Galperin M.Y."/>
            <person name="Jogler C."/>
        </authorList>
    </citation>
    <scope>NUCLEOTIDE SEQUENCE [LARGE SCALE GENOMIC DNA]</scope>
    <source>
        <strain evidence="12">Pan97</strain>
    </source>
</reference>
<dbReference type="RefSeq" id="WP_144971519.1">
    <property type="nucleotide sequence ID" value="NZ_CP036289.1"/>
</dbReference>
<comment type="catalytic activity">
    <reaction evidence="1 10">
        <text>Transfers a segment of a (1-&gt;4)-alpha-D-glucan to a new position in an acceptor, which may be glucose or a (1-&gt;4)-alpha-D-glucan.</text>
        <dbReference type="EC" id="2.4.1.25"/>
    </reaction>
</comment>
<sequence>MTSTGQPQNEDAACPILAEFTDGTGHHHSVSQGTREALLEAMGGSACEEANTRLSGPLVIRRGTVSGLNGPGRLILEDVATVRVDKSLPPDLPLGYHRFEPTSGAAPRLAIICPRNCFVDESLHTWGWAIQLYSVRSQKSWGIGDLADLRHLARWARDTGAGLLSIGPLDAVAPVTPQQSSPYYPSSRRFRNPIYLRVELVPGAAEISDTLKRLAAKATLRNNEQRIDRNAVFRDKMAALQCVWSRGFDQSRFRAYCDEQSSSFEQFGAYCALAEVFHGDWRSWPAEFRRSDSAAVDRFAEKHRPRVQFHKWLQWLLDCQLEVAASELPLIHDLPVGFGPGGFDAWTWQDLLADGVSIGAPPDDFNPDGQDWGLPPLVPHKLQAANYQPFIETVRAALRHAAGLRIDHVMGLFRQYWIPGECDPAHGAYVRFPADDLMSILALESHRAGTWVLGEDLGTVPTGMREQLALRSALTYRLLWFDPNPPAQYPTRSVAAATTHDLPTVAGLWSGEDASELGSLGMDAAAAELGEVRVRFADLAGLRDDASIDEAIEAAYRLLGQAPSALLLATLEDALSVEQRPNLPGTADQRPNWSLALPATLDELTLLPLAQTIANMLTKDRRETRRVEM</sequence>
<dbReference type="GO" id="GO:0005975">
    <property type="term" value="P:carbohydrate metabolic process"/>
    <property type="evidence" value="ECO:0007669"/>
    <property type="project" value="InterPro"/>
</dbReference>
<evidence type="ECO:0000256" key="1">
    <source>
        <dbReference type="ARBA" id="ARBA00000439"/>
    </source>
</evidence>
<evidence type="ECO:0000313" key="12">
    <source>
        <dbReference type="Proteomes" id="UP000318626"/>
    </source>
</evidence>
<accession>A0A518C5S0</accession>
<dbReference type="PANTHER" id="PTHR32438">
    <property type="entry name" value="4-ALPHA-GLUCANOTRANSFERASE DPE1, CHLOROPLASTIC/AMYLOPLASTIC"/>
    <property type="match status" value="1"/>
</dbReference>
<dbReference type="Gene3D" id="3.20.20.80">
    <property type="entry name" value="Glycosidases"/>
    <property type="match status" value="1"/>
</dbReference>
<evidence type="ECO:0000256" key="7">
    <source>
        <dbReference type="ARBA" id="ARBA00023277"/>
    </source>
</evidence>
<dbReference type="OrthoDB" id="9811841at2"/>
<keyword evidence="5 10" id="KW-0328">Glycosyltransferase</keyword>
<keyword evidence="12" id="KW-1185">Reference proteome</keyword>